<organism evidence="1 2">
    <name type="scientific">Absidia repens</name>
    <dbReference type="NCBI Taxonomy" id="90262"/>
    <lineage>
        <taxon>Eukaryota</taxon>
        <taxon>Fungi</taxon>
        <taxon>Fungi incertae sedis</taxon>
        <taxon>Mucoromycota</taxon>
        <taxon>Mucoromycotina</taxon>
        <taxon>Mucoromycetes</taxon>
        <taxon>Mucorales</taxon>
        <taxon>Cunninghamellaceae</taxon>
        <taxon>Absidia</taxon>
    </lineage>
</organism>
<evidence type="ECO:0000313" key="1">
    <source>
        <dbReference type="EMBL" id="ORZ05615.1"/>
    </source>
</evidence>
<accession>A0A1X2HYT9</accession>
<protein>
    <submittedName>
        <fullName evidence="1">Uncharacterized protein</fullName>
    </submittedName>
</protein>
<keyword evidence="2" id="KW-1185">Reference proteome</keyword>
<dbReference type="Proteomes" id="UP000193560">
    <property type="component" value="Unassembled WGS sequence"/>
</dbReference>
<reference evidence="1 2" key="1">
    <citation type="submission" date="2016-07" db="EMBL/GenBank/DDBJ databases">
        <title>Pervasive Adenine N6-methylation of Active Genes in Fungi.</title>
        <authorList>
            <consortium name="DOE Joint Genome Institute"/>
            <person name="Mondo S.J."/>
            <person name="Dannebaum R.O."/>
            <person name="Kuo R.C."/>
            <person name="Labutti K."/>
            <person name="Haridas S."/>
            <person name="Kuo A."/>
            <person name="Salamov A."/>
            <person name="Ahrendt S.R."/>
            <person name="Lipzen A."/>
            <person name="Sullivan W."/>
            <person name="Andreopoulos W.B."/>
            <person name="Clum A."/>
            <person name="Lindquist E."/>
            <person name="Daum C."/>
            <person name="Ramamoorthy G.K."/>
            <person name="Gryganskyi A."/>
            <person name="Culley D."/>
            <person name="Magnuson J.K."/>
            <person name="James T.Y."/>
            <person name="O'Malley M.A."/>
            <person name="Stajich J.E."/>
            <person name="Spatafora J.W."/>
            <person name="Visel A."/>
            <person name="Grigoriev I.V."/>
        </authorList>
    </citation>
    <scope>NUCLEOTIDE SEQUENCE [LARGE SCALE GENOMIC DNA]</scope>
    <source>
        <strain evidence="1 2">NRRL 1336</strain>
    </source>
</reference>
<evidence type="ECO:0000313" key="2">
    <source>
        <dbReference type="Proteomes" id="UP000193560"/>
    </source>
</evidence>
<name>A0A1X2HYT9_9FUNG</name>
<dbReference type="EMBL" id="MCGE01000043">
    <property type="protein sequence ID" value="ORZ05615.1"/>
    <property type="molecule type" value="Genomic_DNA"/>
</dbReference>
<comment type="caution">
    <text evidence="1">The sequence shown here is derived from an EMBL/GenBank/DDBJ whole genome shotgun (WGS) entry which is preliminary data.</text>
</comment>
<dbReference type="AlphaFoldDB" id="A0A1X2HYT9"/>
<sequence>MFHLDLNIDDIWDILTFGKSADSSQLVNMGEILLTIWQHHWWCIIEDIPWNTTHALNRLMLTKWKGDKLPYKPNQPLE</sequence>
<proteinExistence type="predicted"/>
<gene>
    <name evidence="1" type="ORF">BCR42DRAFT_178309</name>
</gene>
<dbReference type="STRING" id="90262.A0A1X2HYT9"/>